<dbReference type="SMART" id="SM00508">
    <property type="entry name" value="PostSET"/>
    <property type="match status" value="1"/>
</dbReference>
<dbReference type="EMBL" id="JBEDUW010000004">
    <property type="protein sequence ID" value="KAK9932096.1"/>
    <property type="molecule type" value="Genomic_DNA"/>
</dbReference>
<dbReference type="GO" id="GO:0008270">
    <property type="term" value="F:zinc ion binding"/>
    <property type="evidence" value="ECO:0007669"/>
    <property type="project" value="UniProtKB-KW"/>
</dbReference>
<dbReference type="GO" id="GO:0005634">
    <property type="term" value="C:nucleus"/>
    <property type="evidence" value="ECO:0007669"/>
    <property type="project" value="UniProtKB-SubCell"/>
</dbReference>
<evidence type="ECO:0000256" key="1">
    <source>
        <dbReference type="ARBA" id="ARBA00004123"/>
    </source>
</evidence>
<dbReference type="PANTHER" id="PTHR22884">
    <property type="entry name" value="SET DOMAIN PROTEINS"/>
    <property type="match status" value="1"/>
</dbReference>
<dbReference type="InterPro" id="IPR050777">
    <property type="entry name" value="SET2_Histone-Lys_MeTrsfase"/>
</dbReference>
<evidence type="ECO:0000256" key="10">
    <source>
        <dbReference type="ARBA" id="ARBA00023242"/>
    </source>
</evidence>
<evidence type="ECO:0000313" key="15">
    <source>
        <dbReference type="Proteomes" id="UP001457282"/>
    </source>
</evidence>
<dbReference type="InterPro" id="IPR025787">
    <property type="entry name" value="Hist-Lys_N-MeTrfase_SET2_plant"/>
</dbReference>
<dbReference type="Gene3D" id="3.30.40.10">
    <property type="entry name" value="Zinc/RING finger domain, C3HC4 (zinc finger)"/>
    <property type="match status" value="1"/>
</dbReference>
<evidence type="ECO:0000256" key="4">
    <source>
        <dbReference type="ARBA" id="ARBA00022603"/>
    </source>
</evidence>
<dbReference type="SUPFAM" id="SSF82199">
    <property type="entry name" value="SET domain"/>
    <property type="match status" value="1"/>
</dbReference>
<comment type="caution">
    <text evidence="14">The sequence shown here is derived from an EMBL/GenBank/DDBJ whole genome shotgun (WGS) entry which is preliminary data.</text>
</comment>
<dbReference type="Gene3D" id="2.170.270.10">
    <property type="entry name" value="SET domain"/>
    <property type="match status" value="1"/>
</dbReference>
<accession>A0AAW1X7J3</accession>
<dbReference type="InterPro" id="IPR013083">
    <property type="entry name" value="Znf_RING/FYVE/PHD"/>
</dbReference>
<dbReference type="PROSITE" id="PS51578">
    <property type="entry name" value="SAM_MT43_SET2_2"/>
    <property type="match status" value="1"/>
</dbReference>
<evidence type="ECO:0000256" key="5">
    <source>
        <dbReference type="ARBA" id="ARBA00022679"/>
    </source>
</evidence>
<evidence type="ECO:0000313" key="14">
    <source>
        <dbReference type="EMBL" id="KAK9932096.1"/>
    </source>
</evidence>
<feature type="domain" description="AWS" evidence="13">
    <location>
        <begin position="270"/>
        <end position="313"/>
    </location>
</feature>
<reference evidence="14 15" key="1">
    <citation type="journal article" date="2023" name="G3 (Bethesda)">
        <title>A chromosome-length genome assembly and annotation of blackberry (Rubus argutus, cv. 'Hillquist').</title>
        <authorList>
            <person name="Bruna T."/>
            <person name="Aryal R."/>
            <person name="Dudchenko O."/>
            <person name="Sargent D.J."/>
            <person name="Mead D."/>
            <person name="Buti M."/>
            <person name="Cavallini A."/>
            <person name="Hytonen T."/>
            <person name="Andres J."/>
            <person name="Pham M."/>
            <person name="Weisz D."/>
            <person name="Mascagni F."/>
            <person name="Usai G."/>
            <person name="Natali L."/>
            <person name="Bassil N."/>
            <person name="Fernandez G.E."/>
            <person name="Lomsadze A."/>
            <person name="Armour M."/>
            <person name="Olukolu B."/>
            <person name="Poorten T."/>
            <person name="Britton C."/>
            <person name="Davik J."/>
            <person name="Ashrafi H."/>
            <person name="Aiden E.L."/>
            <person name="Borodovsky M."/>
            <person name="Worthington M."/>
        </authorList>
    </citation>
    <scope>NUCLEOTIDE SEQUENCE [LARGE SCALE GENOMIC DNA]</scope>
    <source>
        <strain evidence="14">PI 553951</strain>
    </source>
</reference>
<protein>
    <submittedName>
        <fullName evidence="14">Uncharacterized protein</fullName>
    </submittedName>
</protein>
<evidence type="ECO:0000256" key="9">
    <source>
        <dbReference type="ARBA" id="ARBA00022833"/>
    </source>
</evidence>
<evidence type="ECO:0000256" key="3">
    <source>
        <dbReference type="ARBA" id="ARBA00022454"/>
    </source>
</evidence>
<evidence type="ECO:0000259" key="13">
    <source>
        <dbReference type="PROSITE" id="PS51215"/>
    </source>
</evidence>
<dbReference type="PROSITE" id="PS51215">
    <property type="entry name" value="AWS"/>
    <property type="match status" value="1"/>
</dbReference>
<evidence type="ECO:0000256" key="8">
    <source>
        <dbReference type="ARBA" id="ARBA00022771"/>
    </source>
</evidence>
<evidence type="ECO:0000259" key="12">
    <source>
        <dbReference type="PROSITE" id="PS50868"/>
    </source>
</evidence>
<keyword evidence="4" id="KW-0489">Methyltransferase</keyword>
<dbReference type="InterPro" id="IPR006560">
    <property type="entry name" value="AWS_dom"/>
</dbReference>
<keyword evidence="3" id="KW-0158">Chromosome</keyword>
<dbReference type="InterPro" id="IPR046341">
    <property type="entry name" value="SET_dom_sf"/>
</dbReference>
<gene>
    <name evidence="14" type="ORF">M0R45_019346</name>
</gene>
<keyword evidence="15" id="KW-1185">Reference proteome</keyword>
<dbReference type="GO" id="GO:0042054">
    <property type="term" value="F:histone methyltransferase activity"/>
    <property type="evidence" value="ECO:0007669"/>
    <property type="project" value="InterPro"/>
</dbReference>
<evidence type="ECO:0000256" key="2">
    <source>
        <dbReference type="ARBA" id="ARBA00004286"/>
    </source>
</evidence>
<organism evidence="14 15">
    <name type="scientific">Rubus argutus</name>
    <name type="common">Southern blackberry</name>
    <dbReference type="NCBI Taxonomy" id="59490"/>
    <lineage>
        <taxon>Eukaryota</taxon>
        <taxon>Viridiplantae</taxon>
        <taxon>Streptophyta</taxon>
        <taxon>Embryophyta</taxon>
        <taxon>Tracheophyta</taxon>
        <taxon>Spermatophyta</taxon>
        <taxon>Magnoliopsida</taxon>
        <taxon>eudicotyledons</taxon>
        <taxon>Gunneridae</taxon>
        <taxon>Pentapetalae</taxon>
        <taxon>rosids</taxon>
        <taxon>fabids</taxon>
        <taxon>Rosales</taxon>
        <taxon>Rosaceae</taxon>
        <taxon>Rosoideae</taxon>
        <taxon>Rosoideae incertae sedis</taxon>
        <taxon>Rubus</taxon>
    </lineage>
</organism>
<feature type="domain" description="Post-SET" evidence="12">
    <location>
        <begin position="445"/>
        <end position="461"/>
    </location>
</feature>
<dbReference type="Proteomes" id="UP001457282">
    <property type="component" value="Unassembled WGS sequence"/>
</dbReference>
<proteinExistence type="predicted"/>
<evidence type="ECO:0000256" key="7">
    <source>
        <dbReference type="ARBA" id="ARBA00022723"/>
    </source>
</evidence>
<dbReference type="InterPro" id="IPR001965">
    <property type="entry name" value="Znf_PHD"/>
</dbReference>
<dbReference type="PROSITE" id="PS50280">
    <property type="entry name" value="SET"/>
    <property type="match status" value="1"/>
</dbReference>
<feature type="domain" description="SET" evidence="11">
    <location>
        <begin position="313"/>
        <end position="439"/>
    </location>
</feature>
<dbReference type="GO" id="GO:0032259">
    <property type="term" value="P:methylation"/>
    <property type="evidence" value="ECO:0007669"/>
    <property type="project" value="UniProtKB-KW"/>
</dbReference>
<dbReference type="SMART" id="SM00249">
    <property type="entry name" value="PHD"/>
    <property type="match status" value="1"/>
</dbReference>
<keyword evidence="6" id="KW-0949">S-adenosyl-L-methionine</keyword>
<keyword evidence="5" id="KW-0808">Transferase</keyword>
<dbReference type="PROSITE" id="PS50868">
    <property type="entry name" value="POST_SET"/>
    <property type="match status" value="1"/>
</dbReference>
<dbReference type="Pfam" id="PF00856">
    <property type="entry name" value="SET"/>
    <property type="match status" value="1"/>
</dbReference>
<evidence type="ECO:0000259" key="11">
    <source>
        <dbReference type="PROSITE" id="PS50280"/>
    </source>
</evidence>
<comment type="subcellular location">
    <subcellularLocation>
        <location evidence="2">Chromosome</location>
    </subcellularLocation>
    <subcellularLocation>
        <location evidence="1">Nucleus</location>
    </subcellularLocation>
</comment>
<keyword evidence="10" id="KW-0539">Nucleus</keyword>
<keyword evidence="9" id="KW-0862">Zinc</keyword>
<dbReference type="GO" id="GO:0005694">
    <property type="term" value="C:chromosome"/>
    <property type="evidence" value="ECO:0007669"/>
    <property type="project" value="UniProtKB-SubCell"/>
</dbReference>
<keyword evidence="8" id="KW-0863">Zinc-finger</keyword>
<dbReference type="FunFam" id="2.170.270.10:FF:000043">
    <property type="entry name" value="Histone-lysine N-methyltransferase"/>
    <property type="match status" value="1"/>
</dbReference>
<name>A0AAW1X7J3_RUBAR</name>
<dbReference type="AlphaFoldDB" id="A0AAW1X7J3"/>
<sequence length="487" mass="55225">MPDLANLSISDSVTVSHCPSLKSLSATDPPAQSLVKTLGVDCDSDQRMGFATLQNGEVKNGAGTSNGKSLEDYVRVWVTNRKELGIPETRSALPFLCGTKKLAECLVCHHFVYPGEEVLCSVRGCQGIYHGVCVKERPGNMKKFTCPQHACFICKQRFCRQRLRWRCVCCPIASHDKCTAWPEKVMHLIGQPRRAVCWRHSTDWRQERKHAVSASNIEEVFIHLPLPYTDEEFKIDLTWKHTENNIEPPPYTLIRRNLYLVKKKRDDVDDDVGCRGCTSTCSLDCVCRVQCISCSKACHCSENCTNRPFLKEKKIRIVKTAHCGWGAEAAESVKKGEFIIEYIGEVIDDALCEKRLWDMKYKEVRNFYMCEIRKDFTIDATFKGNSSRFLNHSCDPNCILEKCSYHVTVKQCKLRGETRVGVFAARSIEVGEPLTYDYRFVQFGPEVKCCCGAPNCQGYLGTKKKICKVLSWGKKRKRTTACMAILG</sequence>
<keyword evidence="7" id="KW-0479">Metal-binding</keyword>
<dbReference type="InterPro" id="IPR003616">
    <property type="entry name" value="Post-SET_dom"/>
</dbReference>
<evidence type="ECO:0000256" key="6">
    <source>
        <dbReference type="ARBA" id="ARBA00022691"/>
    </source>
</evidence>
<dbReference type="InterPro" id="IPR001214">
    <property type="entry name" value="SET_dom"/>
</dbReference>
<dbReference type="SMART" id="SM00317">
    <property type="entry name" value="SET"/>
    <property type="match status" value="1"/>
</dbReference>